<dbReference type="InterPro" id="IPR003772">
    <property type="entry name" value="YceD"/>
</dbReference>
<accession>A0ABT2LMQ2</accession>
<evidence type="ECO:0000313" key="3">
    <source>
        <dbReference type="Proteomes" id="UP001320831"/>
    </source>
</evidence>
<dbReference type="Proteomes" id="UP001320831">
    <property type="component" value="Unassembled WGS sequence"/>
</dbReference>
<dbReference type="RefSeq" id="WP_260903098.1">
    <property type="nucleotide sequence ID" value="NZ_JAOCZP010000003.1"/>
</dbReference>
<evidence type="ECO:0000313" key="2">
    <source>
        <dbReference type="EMBL" id="MCT7375846.1"/>
    </source>
</evidence>
<comment type="caution">
    <text evidence="2">The sequence shown here is derived from an EMBL/GenBank/DDBJ whole genome shotgun (WGS) entry which is preliminary data.</text>
</comment>
<reference evidence="2 3" key="1">
    <citation type="submission" date="2022-09" db="EMBL/GenBank/DDBJ databases">
        <title>Chelativorans salina sp. nov., a novel slightly halophilic bacterium isolated from a saline lake sediment enrichment.</title>
        <authorList>
            <person name="Gao L."/>
            <person name="Fang B.-Z."/>
            <person name="Li W.-J."/>
        </authorList>
    </citation>
    <scope>NUCLEOTIDE SEQUENCE [LARGE SCALE GENOMIC DNA]</scope>
    <source>
        <strain evidence="2 3">EGI FJ00035</strain>
    </source>
</reference>
<sequence>MADPVRTQSPVSYQLQVNRLPQKGTTVAIEADAAQRAALADAHDLLSVQRFYAELAVRPWKGDGVRVTGRVEADITQACVVTLEPLVARIDEEVSALFVPEGSRLARADYESGEIVVEAEGEDLPEAFTGDRIDLGALAEEFFALGIDPYPRKSTAALDLPAEEEGKEEGSGPLHEGLKKLREKG</sequence>
<gene>
    <name evidence="2" type="ORF">N5A92_12470</name>
</gene>
<keyword evidence="3" id="KW-1185">Reference proteome</keyword>
<feature type="region of interest" description="Disordered" evidence="1">
    <location>
        <begin position="156"/>
        <end position="185"/>
    </location>
</feature>
<dbReference type="EMBL" id="JAOCZP010000003">
    <property type="protein sequence ID" value="MCT7375846.1"/>
    <property type="molecule type" value="Genomic_DNA"/>
</dbReference>
<organism evidence="2 3">
    <name type="scientific">Chelativorans salis</name>
    <dbReference type="NCBI Taxonomy" id="2978478"/>
    <lineage>
        <taxon>Bacteria</taxon>
        <taxon>Pseudomonadati</taxon>
        <taxon>Pseudomonadota</taxon>
        <taxon>Alphaproteobacteria</taxon>
        <taxon>Hyphomicrobiales</taxon>
        <taxon>Phyllobacteriaceae</taxon>
        <taxon>Chelativorans</taxon>
    </lineage>
</organism>
<protein>
    <submittedName>
        <fullName evidence="2">DUF177 domain-containing protein</fullName>
    </submittedName>
</protein>
<dbReference type="Pfam" id="PF02620">
    <property type="entry name" value="YceD"/>
    <property type="match status" value="1"/>
</dbReference>
<feature type="compositionally biased region" description="Basic and acidic residues" evidence="1">
    <location>
        <begin position="176"/>
        <end position="185"/>
    </location>
</feature>
<proteinExistence type="predicted"/>
<name>A0ABT2LMQ2_9HYPH</name>
<evidence type="ECO:0000256" key="1">
    <source>
        <dbReference type="SAM" id="MobiDB-lite"/>
    </source>
</evidence>